<name>A0ACB9GG19_CICIN</name>
<gene>
    <name evidence="1" type="ORF">L2E82_12521</name>
</gene>
<proteinExistence type="predicted"/>
<dbReference type="Proteomes" id="UP001055811">
    <property type="component" value="Linkage Group LG02"/>
</dbReference>
<evidence type="ECO:0000313" key="1">
    <source>
        <dbReference type="EMBL" id="KAI3782474.1"/>
    </source>
</evidence>
<keyword evidence="2" id="KW-1185">Reference proteome</keyword>
<reference evidence="2" key="1">
    <citation type="journal article" date="2022" name="Mol. Ecol. Resour.">
        <title>The genomes of chicory, endive, great burdock and yacon provide insights into Asteraceae palaeo-polyploidization history and plant inulin production.</title>
        <authorList>
            <person name="Fan W."/>
            <person name="Wang S."/>
            <person name="Wang H."/>
            <person name="Wang A."/>
            <person name="Jiang F."/>
            <person name="Liu H."/>
            <person name="Zhao H."/>
            <person name="Xu D."/>
            <person name="Zhang Y."/>
        </authorList>
    </citation>
    <scope>NUCLEOTIDE SEQUENCE [LARGE SCALE GENOMIC DNA]</scope>
    <source>
        <strain evidence="2">cv. Punajuju</strain>
    </source>
</reference>
<organism evidence="1 2">
    <name type="scientific">Cichorium intybus</name>
    <name type="common">Chicory</name>
    <dbReference type="NCBI Taxonomy" id="13427"/>
    <lineage>
        <taxon>Eukaryota</taxon>
        <taxon>Viridiplantae</taxon>
        <taxon>Streptophyta</taxon>
        <taxon>Embryophyta</taxon>
        <taxon>Tracheophyta</taxon>
        <taxon>Spermatophyta</taxon>
        <taxon>Magnoliopsida</taxon>
        <taxon>eudicotyledons</taxon>
        <taxon>Gunneridae</taxon>
        <taxon>Pentapetalae</taxon>
        <taxon>asterids</taxon>
        <taxon>campanulids</taxon>
        <taxon>Asterales</taxon>
        <taxon>Asteraceae</taxon>
        <taxon>Cichorioideae</taxon>
        <taxon>Cichorieae</taxon>
        <taxon>Cichoriinae</taxon>
        <taxon>Cichorium</taxon>
    </lineage>
</organism>
<dbReference type="EMBL" id="CM042010">
    <property type="protein sequence ID" value="KAI3782474.1"/>
    <property type="molecule type" value="Genomic_DNA"/>
</dbReference>
<sequence length="169" mass="18994">MIINDGSSIGLSINGNVMMTPFAAVEFDTFQDQDWDPRNSSNDLIGDHVGININSRMSVMSQKWFSNVTGEKLCHDWITYDSASKNLSISFTGFRNNTVEVRQAIYHIIDLRKVLPEWVILGFSAATGPYRFQINTVKSWAFSSSDLKIDEINAQPLPSLESVKRKKGT</sequence>
<protein>
    <submittedName>
        <fullName evidence="1">Uncharacterized protein</fullName>
    </submittedName>
</protein>
<accession>A0ACB9GG19</accession>
<reference evidence="1 2" key="2">
    <citation type="journal article" date="2022" name="Mol. Ecol. Resour.">
        <title>The genomes of chicory, endive, great burdock and yacon provide insights into Asteraceae paleo-polyploidization history and plant inulin production.</title>
        <authorList>
            <person name="Fan W."/>
            <person name="Wang S."/>
            <person name="Wang H."/>
            <person name="Wang A."/>
            <person name="Jiang F."/>
            <person name="Liu H."/>
            <person name="Zhao H."/>
            <person name="Xu D."/>
            <person name="Zhang Y."/>
        </authorList>
    </citation>
    <scope>NUCLEOTIDE SEQUENCE [LARGE SCALE GENOMIC DNA]</scope>
    <source>
        <strain evidence="2">cv. Punajuju</strain>
        <tissue evidence="1">Leaves</tissue>
    </source>
</reference>
<comment type="caution">
    <text evidence="1">The sequence shown here is derived from an EMBL/GenBank/DDBJ whole genome shotgun (WGS) entry which is preliminary data.</text>
</comment>
<evidence type="ECO:0000313" key="2">
    <source>
        <dbReference type="Proteomes" id="UP001055811"/>
    </source>
</evidence>